<evidence type="ECO:0000256" key="2">
    <source>
        <dbReference type="SAM" id="Phobius"/>
    </source>
</evidence>
<keyword evidence="6" id="KW-1185">Reference proteome</keyword>
<dbReference type="Pfam" id="PF20155">
    <property type="entry name" value="TMP_3"/>
    <property type="match status" value="1"/>
</dbReference>
<reference evidence="4 7" key="1">
    <citation type="submission" date="2018-09" db="EMBL/GenBank/DDBJ databases">
        <title>Roseomonas sp. nov., isolated from feces of Tibetan antelopes in the Qinghai-Tibet plateau, China.</title>
        <authorList>
            <person name="Tian Z."/>
        </authorList>
    </citation>
    <scope>NUCLEOTIDE SEQUENCE [LARGE SCALE GENOMIC DNA]</scope>
    <source>
        <strain evidence="5 6">Z23</strain>
        <strain evidence="4 7">Z24</strain>
    </source>
</reference>
<gene>
    <name evidence="4" type="ORF">D6Z83_15175</name>
    <name evidence="5" type="ORF">EBE87_25865</name>
</gene>
<proteinExistence type="predicted"/>
<feature type="transmembrane region" description="Helical" evidence="2">
    <location>
        <begin position="299"/>
        <end position="320"/>
    </location>
</feature>
<comment type="caution">
    <text evidence="4">The sequence shown here is derived from an EMBL/GenBank/DDBJ whole genome shotgun (WGS) entry which is preliminary data.</text>
</comment>
<keyword evidence="2" id="KW-0812">Transmembrane</keyword>
<keyword evidence="2" id="KW-1133">Transmembrane helix</keyword>
<dbReference type="Proteomes" id="UP000278036">
    <property type="component" value="Unassembled WGS sequence"/>
</dbReference>
<protein>
    <recommendedName>
        <fullName evidence="3">Tape measure protein N-terminal domain-containing protein</fullName>
    </recommendedName>
</protein>
<dbReference type="EMBL" id="RFLX01000058">
    <property type="protein sequence ID" value="RMI15406.1"/>
    <property type="molecule type" value="Genomic_DNA"/>
</dbReference>
<accession>A0A3A9JW80</accession>
<evidence type="ECO:0000256" key="1">
    <source>
        <dbReference type="SAM" id="MobiDB-lite"/>
    </source>
</evidence>
<name>A0A3A9JW80_9PROT</name>
<keyword evidence="2" id="KW-0472">Membrane</keyword>
<dbReference type="NCBIfam" id="TIGR02675">
    <property type="entry name" value="tape_meas_nterm"/>
    <property type="match status" value="1"/>
</dbReference>
<evidence type="ECO:0000313" key="7">
    <source>
        <dbReference type="Proteomes" id="UP000278036"/>
    </source>
</evidence>
<evidence type="ECO:0000313" key="6">
    <source>
        <dbReference type="Proteomes" id="UP000274097"/>
    </source>
</evidence>
<feature type="region of interest" description="Disordered" evidence="1">
    <location>
        <begin position="467"/>
        <end position="511"/>
    </location>
</feature>
<dbReference type="InterPro" id="IPR013491">
    <property type="entry name" value="Tape_meas_N"/>
</dbReference>
<feature type="domain" description="Tape measure protein N-terminal" evidence="3">
    <location>
        <begin position="66"/>
        <end position="254"/>
    </location>
</feature>
<dbReference type="InParanoid" id="A0A3A9JW80"/>
<dbReference type="Proteomes" id="UP000274097">
    <property type="component" value="Unassembled WGS sequence"/>
</dbReference>
<dbReference type="EMBL" id="RAQU01000093">
    <property type="protein sequence ID" value="RKK03299.1"/>
    <property type="molecule type" value="Genomic_DNA"/>
</dbReference>
<evidence type="ECO:0000259" key="3">
    <source>
        <dbReference type="Pfam" id="PF20155"/>
    </source>
</evidence>
<evidence type="ECO:0000313" key="4">
    <source>
        <dbReference type="EMBL" id="RKK03299.1"/>
    </source>
</evidence>
<evidence type="ECO:0000313" key="5">
    <source>
        <dbReference type="EMBL" id="RMI15406.1"/>
    </source>
</evidence>
<organism evidence="4 7">
    <name type="scientific">Teichococcus wenyumeiae</name>
    <dbReference type="NCBI Taxonomy" id="2478470"/>
    <lineage>
        <taxon>Bacteria</taxon>
        <taxon>Pseudomonadati</taxon>
        <taxon>Pseudomonadota</taxon>
        <taxon>Alphaproteobacteria</taxon>
        <taxon>Acetobacterales</taxon>
        <taxon>Roseomonadaceae</taxon>
        <taxon>Roseomonas</taxon>
    </lineage>
</organism>
<dbReference type="AlphaFoldDB" id="A0A3A9JW80"/>
<feature type="transmembrane region" description="Helical" evidence="2">
    <location>
        <begin position="326"/>
        <end position="350"/>
    </location>
</feature>
<sequence length="617" mass="65268">MVIKELMTRLGFQVDQTAVARYDSTLREMQRAAESTADRIRTALAGAAVLAVTAIGATVPVLAATARAGDEMTGNLNKLEGALGSAERAGQIYEQLYQVVRQTGAEIGETTTAFGNYNLAMSKNGKSAEDTVRLIGGLQAAMSSLGVSTQQVSSVTMQLGQALGKGVLNGDELVSLREAMPQLVDELRKALKLTDAQFSKAAEKGELTAEKLIGPLLAYADTARQKLLDLPPTMARSTAILSNTWKQVLADLDKALGLSQFLASNLGGVSDWLEGLRSRLPALGKFIKEIGGLRSILRVLAYTIGIGTAALAAFNAALLVTITRSLMAYAAIAAPWVLAAGAVTALGVMLDDFVQWVQGNTAGTLFGEWFGDFDALVQPVRNALANLKAWVNRQIEGMKPQVEWFTYAIGTLWAGSATALMAAWRPVSEFFNTLWDGITRRFESAWQTVKPIVDAVNAAASALKLGGSGPIQEGEERAPRRGGLNRSGKLEGFPEVPAEPMSAEPGRPRASPIRWMQDKTEEMAPMLRAGMSYTAGNANSPAVARLMPASTTSTVNAPMTVTQNINVQATGVSGAEVAAGAKAGVDQAASNLTSNFDRLARQVGMSMPDAETAWSAA</sequence>